<evidence type="ECO:0000259" key="7">
    <source>
        <dbReference type="Pfam" id="PF13396"/>
    </source>
</evidence>
<dbReference type="Pfam" id="PF13396">
    <property type="entry name" value="PLDc_N"/>
    <property type="match status" value="1"/>
</dbReference>
<dbReference type="AlphaFoldDB" id="A0A3E1K775"/>
<evidence type="ECO:0000256" key="6">
    <source>
        <dbReference type="SAM" id="Phobius"/>
    </source>
</evidence>
<accession>A0A3E1K775</accession>
<protein>
    <recommendedName>
        <fullName evidence="7">Cardiolipin synthase N-terminal domain-containing protein</fullName>
    </recommendedName>
</protein>
<keyword evidence="3 6" id="KW-0812">Transmembrane</keyword>
<keyword evidence="5 6" id="KW-0472">Membrane</keyword>
<dbReference type="RefSeq" id="WP_116651116.1">
    <property type="nucleotide sequence ID" value="NZ_QUZK01000041.1"/>
</dbReference>
<feature type="domain" description="Cardiolipin synthase N-terminal" evidence="7">
    <location>
        <begin position="15"/>
        <end position="57"/>
    </location>
</feature>
<keyword evidence="4 6" id="KW-1133">Transmembrane helix</keyword>
<organism evidence="8 9">
    <name type="scientific">Wenzhouxiangella sediminis</name>
    <dbReference type="NCBI Taxonomy" id="1792836"/>
    <lineage>
        <taxon>Bacteria</taxon>
        <taxon>Pseudomonadati</taxon>
        <taxon>Pseudomonadota</taxon>
        <taxon>Gammaproteobacteria</taxon>
        <taxon>Chromatiales</taxon>
        <taxon>Wenzhouxiangellaceae</taxon>
        <taxon>Wenzhouxiangella</taxon>
    </lineage>
</organism>
<evidence type="ECO:0000256" key="4">
    <source>
        <dbReference type="ARBA" id="ARBA00022989"/>
    </source>
</evidence>
<dbReference type="EMBL" id="QUZK01000041">
    <property type="protein sequence ID" value="RFF29882.1"/>
    <property type="molecule type" value="Genomic_DNA"/>
</dbReference>
<feature type="transmembrane region" description="Helical" evidence="6">
    <location>
        <begin position="34"/>
        <end position="55"/>
    </location>
</feature>
<evidence type="ECO:0000256" key="1">
    <source>
        <dbReference type="ARBA" id="ARBA00004651"/>
    </source>
</evidence>
<feature type="transmembrane region" description="Helical" evidence="6">
    <location>
        <begin position="6"/>
        <end position="22"/>
    </location>
</feature>
<evidence type="ECO:0000313" key="9">
    <source>
        <dbReference type="Proteomes" id="UP000260351"/>
    </source>
</evidence>
<name>A0A3E1K775_9GAMM</name>
<reference evidence="8 9" key="1">
    <citation type="submission" date="2018-08" db="EMBL/GenBank/DDBJ databases">
        <title>Wenzhouxiangella salilacus sp. nov., a novel bacterium isolated from a saline lake in Xinjiang Province, China.</title>
        <authorList>
            <person name="Han S."/>
        </authorList>
    </citation>
    <scope>NUCLEOTIDE SEQUENCE [LARGE SCALE GENOMIC DNA]</scope>
    <source>
        <strain evidence="8 9">XDB06</strain>
    </source>
</reference>
<keyword evidence="9" id="KW-1185">Reference proteome</keyword>
<comment type="subcellular location">
    <subcellularLocation>
        <location evidence="1">Cell membrane</location>
        <topology evidence="1">Multi-pass membrane protein</topology>
    </subcellularLocation>
</comment>
<evidence type="ECO:0000313" key="8">
    <source>
        <dbReference type="EMBL" id="RFF29882.1"/>
    </source>
</evidence>
<dbReference type="InterPro" id="IPR027379">
    <property type="entry name" value="CLS_N"/>
</dbReference>
<evidence type="ECO:0000256" key="5">
    <source>
        <dbReference type="ARBA" id="ARBA00023136"/>
    </source>
</evidence>
<proteinExistence type="predicted"/>
<evidence type="ECO:0000256" key="2">
    <source>
        <dbReference type="ARBA" id="ARBA00022475"/>
    </source>
</evidence>
<keyword evidence="2" id="KW-1003">Cell membrane</keyword>
<comment type="caution">
    <text evidence="8">The sequence shown here is derived from an EMBL/GenBank/DDBJ whole genome shotgun (WGS) entry which is preliminary data.</text>
</comment>
<dbReference type="GO" id="GO:0005886">
    <property type="term" value="C:plasma membrane"/>
    <property type="evidence" value="ECO:0007669"/>
    <property type="project" value="UniProtKB-SubCell"/>
</dbReference>
<sequence>MGIEVTGILSLIWLIIIIWAIVKTASSSAGTGAKVIWILVLLFLPLIGLILWLLLGPKG</sequence>
<evidence type="ECO:0000256" key="3">
    <source>
        <dbReference type="ARBA" id="ARBA00022692"/>
    </source>
</evidence>
<gene>
    <name evidence="8" type="ORF">DZC52_10585</name>
</gene>
<dbReference type="Proteomes" id="UP000260351">
    <property type="component" value="Unassembled WGS sequence"/>
</dbReference>